<comment type="cofactor">
    <cofactor evidence="1">
        <name>pyridoxal 5'-phosphate</name>
        <dbReference type="ChEBI" id="CHEBI:597326"/>
    </cofactor>
</comment>
<organism evidence="4 5">
    <name type="scientific">Desulfonema limicola</name>
    <dbReference type="NCBI Taxonomy" id="45656"/>
    <lineage>
        <taxon>Bacteria</taxon>
        <taxon>Pseudomonadati</taxon>
        <taxon>Thermodesulfobacteriota</taxon>
        <taxon>Desulfobacteria</taxon>
        <taxon>Desulfobacterales</taxon>
        <taxon>Desulfococcaceae</taxon>
        <taxon>Desulfonema</taxon>
    </lineage>
</organism>
<keyword evidence="5" id="KW-1185">Reference proteome</keyword>
<dbReference type="EMBL" id="CP061799">
    <property type="protein sequence ID" value="QTA80458.1"/>
    <property type="molecule type" value="Genomic_DNA"/>
</dbReference>
<proteinExistence type="predicted"/>
<dbReference type="KEGG" id="dli:dnl_27630"/>
<dbReference type="PANTHER" id="PTHR42885">
    <property type="entry name" value="HISTIDINOL-PHOSPHATE AMINOTRANSFERASE-RELATED"/>
    <property type="match status" value="1"/>
</dbReference>
<evidence type="ECO:0000313" key="4">
    <source>
        <dbReference type="EMBL" id="QTA80458.1"/>
    </source>
</evidence>
<gene>
    <name evidence="4" type="ORF">dnl_27630</name>
</gene>
<protein>
    <submittedName>
        <fullName evidence="4">Threonine-phosphate decarboxylase, CobD-like</fullName>
    </submittedName>
</protein>
<feature type="domain" description="Aminotransferase class I/classII large" evidence="3">
    <location>
        <begin position="23"/>
        <end position="350"/>
    </location>
</feature>
<dbReference type="InterPro" id="IPR015421">
    <property type="entry name" value="PyrdxlP-dep_Trfase_major"/>
</dbReference>
<sequence length="358" mass="40503">MINGHGGNIYKLAQDLKCSPSEIIDMSSNVNPLGPPAGLIEFLRKNINLIDLLPEVDAGSAVHAFAAYHNVNPDLVIPGNGTTQLIYNIPLGLNTKKALIIGPTYADYADACEMHKTKYDFFYCFPGNMFDPDIKALKLKIKDYDTIFICNPNNPTGRIIPPQTLKELFCSNPDAYFILDESYLPFVENAGQYTMINCSLPNLIVLNSMSKIFRVPGLRIGFMTGSKPVIKKLSRYAMPWSVNSLAQAAVVWLMENNQDIQEFIQNTRTFLQLEREKLEKDFYQNDSIRFFQSCTSFMLAELSPGHHNAEILCNILAKNKILIRNCSNFKGLSDRFIRISLKDGQINRLLRQKLLEIF</sequence>
<dbReference type="Gene3D" id="3.90.1150.10">
    <property type="entry name" value="Aspartate Aminotransferase, domain 1"/>
    <property type="match status" value="1"/>
</dbReference>
<dbReference type="PANTHER" id="PTHR42885:SF1">
    <property type="entry name" value="THREONINE-PHOSPHATE DECARBOXYLASE"/>
    <property type="match status" value="1"/>
</dbReference>
<dbReference type="RefSeq" id="WP_207692105.1">
    <property type="nucleotide sequence ID" value="NZ_CP061799.1"/>
</dbReference>
<dbReference type="SUPFAM" id="SSF53383">
    <property type="entry name" value="PLP-dependent transferases"/>
    <property type="match status" value="1"/>
</dbReference>
<dbReference type="Pfam" id="PF00155">
    <property type="entry name" value="Aminotran_1_2"/>
    <property type="match status" value="1"/>
</dbReference>
<keyword evidence="2" id="KW-0663">Pyridoxal phosphate</keyword>
<evidence type="ECO:0000259" key="3">
    <source>
        <dbReference type="Pfam" id="PF00155"/>
    </source>
</evidence>
<evidence type="ECO:0000256" key="1">
    <source>
        <dbReference type="ARBA" id="ARBA00001933"/>
    </source>
</evidence>
<dbReference type="Proteomes" id="UP000663720">
    <property type="component" value="Chromosome"/>
</dbReference>
<dbReference type="InterPro" id="IPR015424">
    <property type="entry name" value="PyrdxlP-dep_Trfase"/>
</dbReference>
<dbReference type="CDD" id="cd00609">
    <property type="entry name" value="AAT_like"/>
    <property type="match status" value="1"/>
</dbReference>
<reference evidence="4" key="1">
    <citation type="journal article" date="2021" name="Microb. Physiol.">
        <title>Proteogenomic Insights into the Physiology of Marine, Sulfate-Reducing, Filamentous Desulfonema limicola and Desulfonema magnum.</title>
        <authorList>
            <person name="Schnaars V."/>
            <person name="Wohlbrand L."/>
            <person name="Scheve S."/>
            <person name="Hinrichs C."/>
            <person name="Reinhardt R."/>
            <person name="Rabus R."/>
        </authorList>
    </citation>
    <scope>NUCLEOTIDE SEQUENCE</scope>
    <source>
        <strain evidence="4">5ac10</strain>
    </source>
</reference>
<name>A0A975GGP2_9BACT</name>
<dbReference type="GO" id="GO:0030170">
    <property type="term" value="F:pyridoxal phosphate binding"/>
    <property type="evidence" value="ECO:0007669"/>
    <property type="project" value="InterPro"/>
</dbReference>
<dbReference type="InterPro" id="IPR004839">
    <property type="entry name" value="Aminotransferase_I/II_large"/>
</dbReference>
<dbReference type="InterPro" id="IPR015422">
    <property type="entry name" value="PyrdxlP-dep_Trfase_small"/>
</dbReference>
<accession>A0A975GGP2</accession>
<evidence type="ECO:0000256" key="2">
    <source>
        <dbReference type="ARBA" id="ARBA00022898"/>
    </source>
</evidence>
<evidence type="ECO:0000313" key="5">
    <source>
        <dbReference type="Proteomes" id="UP000663720"/>
    </source>
</evidence>
<dbReference type="AlphaFoldDB" id="A0A975GGP2"/>
<dbReference type="Gene3D" id="3.40.640.10">
    <property type="entry name" value="Type I PLP-dependent aspartate aminotransferase-like (Major domain)"/>
    <property type="match status" value="1"/>
</dbReference>